<dbReference type="CDD" id="cd00640">
    <property type="entry name" value="Trp-synth-beta_II"/>
    <property type="match status" value="1"/>
</dbReference>
<accession>A0A0F7HJ91</accession>
<keyword evidence="2" id="KW-0663">Pyridoxal phosphate</keyword>
<evidence type="ECO:0000313" key="7">
    <source>
        <dbReference type="Proteomes" id="UP000034029"/>
    </source>
</evidence>
<evidence type="ECO:0000259" key="4">
    <source>
        <dbReference type="Pfam" id="PF00291"/>
    </source>
</evidence>
<evidence type="ECO:0000313" key="8">
    <source>
        <dbReference type="Proteomes" id="UP000183090"/>
    </source>
</evidence>
<comment type="cofactor">
    <cofactor evidence="1">
        <name>pyridoxal 5'-phosphate</name>
        <dbReference type="ChEBI" id="CHEBI:597326"/>
    </cofactor>
</comment>
<protein>
    <submittedName>
        <fullName evidence="6">Diaminopropionate ammonia-lyase</fullName>
    </submittedName>
</protein>
<dbReference type="GO" id="GO:0008838">
    <property type="term" value="F:diaminopropionate ammonia-lyase activity"/>
    <property type="evidence" value="ECO:0007669"/>
    <property type="project" value="InterPro"/>
</dbReference>
<name>A0A0F7HJ91_9STAP</name>
<keyword evidence="7" id="KW-1185">Reference proteome</keyword>
<dbReference type="NCBIfam" id="NF006058">
    <property type="entry name" value="PRK08206.1"/>
    <property type="match status" value="1"/>
</dbReference>
<dbReference type="Proteomes" id="UP000034029">
    <property type="component" value="Chromosome"/>
</dbReference>
<reference evidence="7" key="2">
    <citation type="submission" date="2015-04" db="EMBL/GenBank/DDBJ databases">
        <title>Complete genome sequence of Salinicoccus halodurans strain H3B36, isolated from the Qaidam basin of China.</title>
        <authorList>
            <person name="Ma Y."/>
            <person name="Jiang K."/>
            <person name="Xue Y."/>
        </authorList>
    </citation>
    <scope>NUCLEOTIDE SEQUENCE [LARGE SCALE GENOMIC DNA]</scope>
    <source>
        <strain evidence="7">H3B36</strain>
    </source>
</reference>
<dbReference type="GO" id="GO:0030170">
    <property type="term" value="F:pyridoxal phosphate binding"/>
    <property type="evidence" value="ECO:0007669"/>
    <property type="project" value="InterPro"/>
</dbReference>
<dbReference type="EMBL" id="FOTB01000004">
    <property type="protein sequence ID" value="SFK85195.1"/>
    <property type="molecule type" value="Genomic_DNA"/>
</dbReference>
<evidence type="ECO:0000256" key="3">
    <source>
        <dbReference type="SAM" id="MobiDB-lite"/>
    </source>
</evidence>
<feature type="region of interest" description="Disordered" evidence="3">
    <location>
        <begin position="382"/>
        <end position="402"/>
    </location>
</feature>
<dbReference type="SUPFAM" id="SSF53686">
    <property type="entry name" value="Tryptophan synthase beta subunit-like PLP-dependent enzymes"/>
    <property type="match status" value="1"/>
</dbReference>
<dbReference type="InterPro" id="IPR010081">
    <property type="entry name" value="DiNH2opropionate_NH3_lyase"/>
</dbReference>
<dbReference type="EMBL" id="CP011366">
    <property type="protein sequence ID" value="AKG73123.1"/>
    <property type="molecule type" value="Genomic_DNA"/>
</dbReference>
<evidence type="ECO:0000256" key="2">
    <source>
        <dbReference type="ARBA" id="ARBA00022898"/>
    </source>
</evidence>
<dbReference type="KEGG" id="shv:AAT16_02165"/>
<dbReference type="NCBIfam" id="TIGR01747">
    <property type="entry name" value="diampropi_NH3ly"/>
    <property type="match status" value="1"/>
</dbReference>
<dbReference type="Proteomes" id="UP000183090">
    <property type="component" value="Unassembled WGS sequence"/>
</dbReference>
<dbReference type="InterPro" id="IPR036052">
    <property type="entry name" value="TrpB-like_PALP_sf"/>
</dbReference>
<dbReference type="Pfam" id="PF00291">
    <property type="entry name" value="PALP"/>
    <property type="match status" value="1"/>
</dbReference>
<dbReference type="GO" id="GO:1901605">
    <property type="term" value="P:alpha-amino acid metabolic process"/>
    <property type="evidence" value="ECO:0007669"/>
    <property type="project" value="UniProtKB-ARBA"/>
</dbReference>
<reference evidence="5 7" key="1">
    <citation type="journal article" date="2015" name="Int. J. Syst. Evol. Microbiol.">
        <title>Complete genome sequence of Salinicoccus halodurans H3B36, isolated from the Qaidam Basin in China.</title>
        <authorList>
            <person name="Jiang K."/>
            <person name="Xue Y."/>
            <person name="Ma Y."/>
        </authorList>
    </citation>
    <scope>NUCLEOTIDE SEQUENCE [LARGE SCALE GENOMIC DNA]</scope>
    <source>
        <strain evidence="5 7">H3B36</strain>
    </source>
</reference>
<dbReference type="RefSeq" id="WP_046789315.1">
    <property type="nucleotide sequence ID" value="NZ_CP011366.1"/>
</dbReference>
<dbReference type="AlphaFoldDB" id="A0A0F7HJ91"/>
<dbReference type="PANTHER" id="PTHR42937">
    <property type="match status" value="1"/>
</dbReference>
<sequence length="402" mass="43890">MNTIAWIENRFKDAGRMERAAADYDVDEMKKAVSFHSSMPQYDETPFIELKNLSEMLGIAKIYLKDESKRFGLNAFKGLGVSYAMAKYFAGELDVDLKDFTFEKLLEKVSDLPAATFSTATDGNHGIGVAWAAEIFKQNSKVYMPKGTAKSRLDAVLKYGAEGTITDLNYDETVEFVRELSQENGWIHLQDTAWEGYTEFPMYIMQGYTTIIEEIERQLKNSSLGEVSHVILQAGVGSFAGAMAAALYNLTNGKPPRIIVVEPGKANCLYQSAGSEEGMPVRVHGELDSMMAGLSCGEPSPVGWEILKSITDCFVSCDDAISAKGMRVLGSPAGGDEKVVSGESGSVPLGFLYEVMTNEEYDGLKEQLGLDAASEVLMINTEGDTDPENYRKVTGDGSGESE</sequence>
<dbReference type="InterPro" id="IPR001926">
    <property type="entry name" value="TrpB-like_PALP"/>
</dbReference>
<feature type="domain" description="Tryptophan synthase beta chain-like PALP" evidence="4">
    <location>
        <begin position="42"/>
        <end position="347"/>
    </location>
</feature>
<evidence type="ECO:0000313" key="6">
    <source>
        <dbReference type="EMBL" id="SFK85195.1"/>
    </source>
</evidence>
<evidence type="ECO:0000313" key="5">
    <source>
        <dbReference type="EMBL" id="AKG73123.1"/>
    </source>
</evidence>
<dbReference type="Gene3D" id="3.40.50.1100">
    <property type="match status" value="3"/>
</dbReference>
<organism evidence="6 8">
    <name type="scientific">Salinicoccus halodurans</name>
    <dbReference type="NCBI Taxonomy" id="407035"/>
    <lineage>
        <taxon>Bacteria</taxon>
        <taxon>Bacillati</taxon>
        <taxon>Bacillota</taxon>
        <taxon>Bacilli</taxon>
        <taxon>Bacillales</taxon>
        <taxon>Staphylococcaceae</taxon>
        <taxon>Salinicoccus</taxon>
    </lineage>
</organism>
<dbReference type="OrthoDB" id="34584at2"/>
<gene>
    <name evidence="5" type="ORF">AAT16_02165</name>
    <name evidence="6" type="ORF">SAMN05216235_2093</name>
</gene>
<reference evidence="6 8" key="3">
    <citation type="submission" date="2016-10" db="EMBL/GenBank/DDBJ databases">
        <authorList>
            <person name="Varghese N."/>
            <person name="Submissions S."/>
        </authorList>
    </citation>
    <scope>NUCLEOTIDE SEQUENCE [LARGE SCALE GENOMIC DNA]</scope>
    <source>
        <strain evidence="6 8">CGMCC 1.6501</strain>
    </source>
</reference>
<evidence type="ECO:0000256" key="1">
    <source>
        <dbReference type="ARBA" id="ARBA00001933"/>
    </source>
</evidence>
<dbReference type="PANTHER" id="PTHR42937:SF1">
    <property type="entry name" value="DIAMINOPROPIONATE AMMONIA-LYASE"/>
    <property type="match status" value="1"/>
</dbReference>
<proteinExistence type="predicted"/>